<evidence type="ECO:0000313" key="2">
    <source>
        <dbReference type="EMBL" id="CAD8880954.1"/>
    </source>
</evidence>
<dbReference type="AlphaFoldDB" id="A0A7S1BB63"/>
<accession>A0A7S1BB63</accession>
<dbReference type="EMBL" id="HBFR01011292">
    <property type="protein sequence ID" value="CAD8880954.1"/>
    <property type="molecule type" value="Transcribed_RNA"/>
</dbReference>
<gene>
    <name evidence="2" type="ORF">CHYS00102_LOCUS8141</name>
</gene>
<sequence>MTGTEDAYDAELSLLIEVYGTGLLRTLRYEQERDDIDMKLLDADDFGHYTDLEGEVSPQNPKPYIVKGCANPSSPRRPLQRSQSSTITMQYPYPSISSPRISKKEWACRVRLILMLYVRSVPPHAVDSVAVGRFVLQNVTEALAREVLGIGWNMEVGDLINRGIKKIIRDYEHSSSFASLTFLHSPHQAAETHLRPLFLAFRAFLFDDAQDHFRSAGIETMLVRSIDPDLRRAMHNVEFTSLEHLLRVCKALKAPLETIELRRTVKGDNGKTDVEEEQEEEDFHLLTGKMDQALRDLQREVIWINGQPWSPGGTYEEIFAGLTDELTRGVSGKTKTNPNHDAQEDEKENQNIEQQQHSNGEGAWEMKMEWDMITMERLVQRLVLAASRTGVGGDAYFVIRDLFGGEGVVVAAAQSPSPDVAFVPGTVFGPAVPSRWTRGGFPTIEIDIEFTSLVIRCHSSFDILSEDGVDECGRPLDMRSEPLVQLHTTTTEHILLQQYRKNVNGSSETAKVEKEGDGAVVFETVLQERRCKDSGTRTLSIRPALYVKKTTK</sequence>
<name>A0A7S1BB63_9STRA</name>
<feature type="region of interest" description="Disordered" evidence="1">
    <location>
        <begin position="329"/>
        <end position="360"/>
    </location>
</feature>
<organism evidence="2">
    <name type="scientific">Corethron hystrix</name>
    <dbReference type="NCBI Taxonomy" id="216773"/>
    <lineage>
        <taxon>Eukaryota</taxon>
        <taxon>Sar</taxon>
        <taxon>Stramenopiles</taxon>
        <taxon>Ochrophyta</taxon>
        <taxon>Bacillariophyta</taxon>
        <taxon>Coscinodiscophyceae</taxon>
        <taxon>Corethrophycidae</taxon>
        <taxon>Corethrales</taxon>
        <taxon>Corethraceae</taxon>
        <taxon>Corethron</taxon>
    </lineage>
</organism>
<reference evidence="2" key="1">
    <citation type="submission" date="2021-01" db="EMBL/GenBank/DDBJ databases">
        <authorList>
            <person name="Corre E."/>
            <person name="Pelletier E."/>
            <person name="Niang G."/>
            <person name="Scheremetjew M."/>
            <person name="Finn R."/>
            <person name="Kale V."/>
            <person name="Holt S."/>
            <person name="Cochrane G."/>
            <person name="Meng A."/>
            <person name="Brown T."/>
            <person name="Cohen L."/>
        </authorList>
    </citation>
    <scope>NUCLEOTIDE SEQUENCE</scope>
    <source>
        <strain evidence="2">308</strain>
    </source>
</reference>
<protein>
    <submittedName>
        <fullName evidence="2">Uncharacterized protein</fullName>
    </submittedName>
</protein>
<evidence type="ECO:0000256" key="1">
    <source>
        <dbReference type="SAM" id="MobiDB-lite"/>
    </source>
</evidence>
<proteinExistence type="predicted"/>